<feature type="signal peptide" evidence="2">
    <location>
        <begin position="1"/>
        <end position="24"/>
    </location>
</feature>
<proteinExistence type="predicted"/>
<dbReference type="SUPFAM" id="SSF56954">
    <property type="entry name" value="Outer membrane efflux proteins (OEP)"/>
    <property type="match status" value="1"/>
</dbReference>
<evidence type="ECO:0000256" key="1">
    <source>
        <dbReference type="SAM" id="Coils"/>
    </source>
</evidence>
<reference evidence="3" key="1">
    <citation type="submission" date="2017-05" db="EMBL/GenBank/DDBJ databases">
        <authorList>
            <person name="Varghese N."/>
            <person name="Submissions S."/>
        </authorList>
    </citation>
    <scope>NUCLEOTIDE SEQUENCE</scope>
    <source>
        <strain evidence="3">Su22</strain>
    </source>
</reference>
<sequence>MKRIIVVILLTGLLLSTITGSVWAAEEPVEIPVLTLEEAIETALKNNLDLKNAQRQVDQSFKQRQNAVGMVNVVPIGGPGGSSDELANQTTINLVQSDLQWQQKRKELDLKKDQIEYQVKEQYYELIKAQLEEAHHLQKDELNQWQHRLKEVQFEQGITSRSEILLATQQQEDNERRIELLKEARSNRNQVLNETMRINTNREYVAVDFPEYEPLKLFNLTSHINSLKAGSIYTWLANSQVDMAQLQLNLFNFNEAFSRYSYDAQKINKSIAETNQLSTEEQMENNARASYRAIVALEEQIDLLNLQLEMIEEQVRVASVQYEAGVITDFQLKQTALAAEEIIWQQQQMILQHDLLKDVLKKPWAMGGGFS</sequence>
<evidence type="ECO:0000313" key="4">
    <source>
        <dbReference type="Proteomes" id="UP001158066"/>
    </source>
</evidence>
<dbReference type="EMBL" id="FXUF01000006">
    <property type="protein sequence ID" value="SMP56631.1"/>
    <property type="molecule type" value="Genomic_DNA"/>
</dbReference>
<dbReference type="Gene3D" id="1.20.1600.10">
    <property type="entry name" value="Outer membrane efflux proteins (OEP)"/>
    <property type="match status" value="2"/>
</dbReference>
<feature type="chain" id="PRO_5041245271" evidence="2">
    <location>
        <begin position="25"/>
        <end position="371"/>
    </location>
</feature>
<organism evidence="3 4">
    <name type="scientific">Anoxynatronum buryatiense</name>
    <dbReference type="NCBI Taxonomy" id="489973"/>
    <lineage>
        <taxon>Bacteria</taxon>
        <taxon>Bacillati</taxon>
        <taxon>Bacillota</taxon>
        <taxon>Clostridia</taxon>
        <taxon>Eubacteriales</taxon>
        <taxon>Clostridiaceae</taxon>
        <taxon>Anoxynatronum</taxon>
    </lineage>
</organism>
<feature type="coiled-coil region" evidence="1">
    <location>
        <begin position="280"/>
        <end position="314"/>
    </location>
</feature>
<keyword evidence="1" id="KW-0175">Coiled coil</keyword>
<name>A0AA46AJ07_9CLOT</name>
<dbReference type="RefSeq" id="WP_283409262.1">
    <property type="nucleotide sequence ID" value="NZ_FXUF01000006.1"/>
</dbReference>
<gene>
    <name evidence="3" type="ORF">SAMN06296020_10693</name>
</gene>
<keyword evidence="2" id="KW-0732">Signal</keyword>
<evidence type="ECO:0000313" key="3">
    <source>
        <dbReference type="EMBL" id="SMP56631.1"/>
    </source>
</evidence>
<dbReference type="AlphaFoldDB" id="A0AA46AJ07"/>
<comment type="caution">
    <text evidence="3">The sequence shown here is derived from an EMBL/GenBank/DDBJ whole genome shotgun (WGS) entry which is preliminary data.</text>
</comment>
<accession>A0AA46AJ07</accession>
<dbReference type="GO" id="GO:0015562">
    <property type="term" value="F:efflux transmembrane transporter activity"/>
    <property type="evidence" value="ECO:0007669"/>
    <property type="project" value="InterPro"/>
</dbReference>
<dbReference type="Proteomes" id="UP001158066">
    <property type="component" value="Unassembled WGS sequence"/>
</dbReference>
<protein>
    <submittedName>
        <fullName evidence="3">Outer membrane protein TolC</fullName>
    </submittedName>
</protein>
<keyword evidence="4" id="KW-1185">Reference proteome</keyword>
<evidence type="ECO:0000256" key="2">
    <source>
        <dbReference type="SAM" id="SignalP"/>
    </source>
</evidence>